<dbReference type="GO" id="GO:0030976">
    <property type="term" value="F:thiamine pyrophosphate binding"/>
    <property type="evidence" value="ECO:0007669"/>
    <property type="project" value="InterPro"/>
</dbReference>
<dbReference type="Pfam" id="PF02775">
    <property type="entry name" value="TPP_enzyme_C"/>
    <property type="match status" value="1"/>
</dbReference>
<dbReference type="Pfam" id="PF20169">
    <property type="entry name" value="DUF6537"/>
    <property type="match status" value="1"/>
</dbReference>
<reference evidence="5" key="1">
    <citation type="submission" date="2017-08" db="EMBL/GenBank/DDBJ databases">
        <authorList>
            <person name="Imhoff J.F."/>
            <person name="Rahn T."/>
            <person name="Kuenzel S."/>
            <person name="Neulinger S.C."/>
        </authorList>
    </citation>
    <scope>NUCLEOTIDE SEQUENCE</scope>
    <source>
        <strain evidence="5">DSM 9154</strain>
    </source>
</reference>
<dbReference type="GO" id="GO:0043805">
    <property type="term" value="F:indolepyruvate ferredoxin oxidoreductase activity"/>
    <property type="evidence" value="ECO:0007669"/>
    <property type="project" value="UniProtKB-EC"/>
</dbReference>
<name>A0A934QL61_9PROT</name>
<dbReference type="EMBL" id="NRRE01000030">
    <property type="protein sequence ID" value="MBK1698777.1"/>
    <property type="molecule type" value="Genomic_DNA"/>
</dbReference>
<dbReference type="Gene3D" id="3.40.920.10">
    <property type="entry name" value="Pyruvate-ferredoxin oxidoreductase, PFOR, domain III"/>
    <property type="match status" value="1"/>
</dbReference>
<dbReference type="NCBIfam" id="NF009588">
    <property type="entry name" value="PRK13029.1"/>
    <property type="match status" value="1"/>
</dbReference>
<dbReference type="InterPro" id="IPR002880">
    <property type="entry name" value="Pyrv_Fd/Flavodoxin_OxRdtase_N"/>
</dbReference>
<dbReference type="SUPFAM" id="SSF53323">
    <property type="entry name" value="Pyruvate-ferredoxin oxidoreductase, PFOR, domain III"/>
    <property type="match status" value="1"/>
</dbReference>
<dbReference type="InterPro" id="IPR011766">
    <property type="entry name" value="TPP_enzyme_TPP-bd"/>
</dbReference>
<evidence type="ECO:0000259" key="2">
    <source>
        <dbReference type="Pfam" id="PF01558"/>
    </source>
</evidence>
<dbReference type="PANTHER" id="PTHR48084">
    <property type="entry name" value="2-OXOGLUTARATE OXIDOREDUCTASE SUBUNIT KORB-RELATED"/>
    <property type="match status" value="1"/>
</dbReference>
<dbReference type="Gene3D" id="3.40.50.970">
    <property type="match status" value="1"/>
</dbReference>
<dbReference type="InterPro" id="IPR051457">
    <property type="entry name" value="2-oxoacid:Fd_oxidoreductase"/>
</dbReference>
<organism evidence="5 6">
    <name type="scientific">Rhodovibrio salinarum</name>
    <dbReference type="NCBI Taxonomy" id="1087"/>
    <lineage>
        <taxon>Bacteria</taxon>
        <taxon>Pseudomonadati</taxon>
        <taxon>Pseudomonadota</taxon>
        <taxon>Alphaproteobacteria</taxon>
        <taxon>Rhodospirillales</taxon>
        <taxon>Rhodovibrionaceae</taxon>
        <taxon>Rhodovibrio</taxon>
    </lineage>
</organism>
<evidence type="ECO:0000313" key="5">
    <source>
        <dbReference type="EMBL" id="MBK1698777.1"/>
    </source>
</evidence>
<evidence type="ECO:0000259" key="3">
    <source>
        <dbReference type="Pfam" id="PF02775"/>
    </source>
</evidence>
<proteinExistence type="predicted"/>
<dbReference type="InterPro" id="IPR046667">
    <property type="entry name" value="DUF6537"/>
</dbReference>
<protein>
    <submittedName>
        <fullName evidence="5">Indolepyruvate ferredoxin oxidoreductase</fullName>
        <ecNumber evidence="5">1.2.7.8</ecNumber>
    </submittedName>
</protein>
<dbReference type="Pfam" id="PF01558">
    <property type="entry name" value="POR"/>
    <property type="match status" value="1"/>
</dbReference>
<dbReference type="SUPFAM" id="SSF52518">
    <property type="entry name" value="Thiamin diphosphate-binding fold (THDP-binding)"/>
    <property type="match status" value="2"/>
</dbReference>
<dbReference type="InterPro" id="IPR002869">
    <property type="entry name" value="Pyrv_flavodox_OxRed_cen"/>
</dbReference>
<evidence type="ECO:0000259" key="4">
    <source>
        <dbReference type="Pfam" id="PF20169"/>
    </source>
</evidence>
<feature type="domain" description="Thiamine pyrophosphate enzyme TPP-binding" evidence="3">
    <location>
        <begin position="471"/>
        <end position="619"/>
    </location>
</feature>
<dbReference type="GO" id="GO:0044281">
    <property type="term" value="P:small molecule metabolic process"/>
    <property type="evidence" value="ECO:0007669"/>
    <property type="project" value="UniProtKB-ARBA"/>
</dbReference>
<keyword evidence="6" id="KW-1185">Reference proteome</keyword>
<evidence type="ECO:0000313" key="6">
    <source>
        <dbReference type="Proteomes" id="UP000778970"/>
    </source>
</evidence>
<feature type="domain" description="Pyruvate/ketoisovalerate oxidoreductase catalytic" evidence="2">
    <location>
        <begin position="748"/>
        <end position="935"/>
    </location>
</feature>
<dbReference type="AlphaFoldDB" id="A0A934QL61"/>
<evidence type="ECO:0000256" key="1">
    <source>
        <dbReference type="ARBA" id="ARBA00023002"/>
    </source>
</evidence>
<dbReference type="CDD" id="cd07034">
    <property type="entry name" value="TPP_PYR_PFOR_IOR-alpha_like"/>
    <property type="match status" value="1"/>
</dbReference>
<sequence length="1184" mass="129346">MADTPAQADKLIQAAARAGVPAPEVRLDDKYRLERGRIFLSGTQALVRLPLMQRQRDQAAGLETGCFVAGYRGSPLGSFDSQMWAAKRFLDKARVQFTPAVNEDLAATAVWGSQQGDIFQDFDCDGVFGIWYGKGPGVDRSGDAFRHANMAGTARHGGVLALAGDDHTAKSSTTAHQCEHALMDAMIPVLNPAGVQEILDYGLIGWAMSRYSGCWVGLKTIAETVESTASVHTDPQRIALALPDDFEMPAGGLNIRWPDSPLEQEERLHRYKVYAALAFARANALDRTVVDGPNRRIGLIASGKSYLDLMQALEDLGLDLDACRDLGLSIYKVAMPWPLERAGARAFCEGLDEVLVIEEKRAVIENQLKEQLYNWQADKRPRVTGKFDAEGAWQLPSWHELTPAMIARVLAKRLQAHGVPPRVEQRLTFLQAKEQQLAQEQPPLTRLPYFCSGCPHNSSTKVPEGSRAMAGIGCHYMVQWMDRNTATYTHMGAEGVPWIGQAPFSKTNHVFVNLGDGTYFHSGSLAVRACVGAGINITFKILYNDAVAMTGGQAVDGPLDPAMISRQMAAEGVQRIEVVTDEPEKYPRETPWASGVTVHHRDDLDQVQRSLRETEGVSVLIYDQTCAAEKRRRRKRGTYPDPDKRVLINELVCEGCGDCSAKSNCVSVVPVETELGTKRAIDQSSCNKDFSCVNGFCPSFVTITGGELAKQTSDGIDDGAADSWASLPEPEVPPLGARPYGILVTGVGGTGVVTIGQLLGMAGHIEGKGASVLDMTGLAQKGGAVMSHVRLGESPEAIQSTKLSAGGADLVLGCDLVVAAGQEALGKIAAGRTRAILNTHETVTGDFTRTPDYSFPGRRLQQRVAEAAGQEATEMLEATRIATALMGDSIATNLFMLGYAWQRGTVPLAKQSILQAVALNGVAVESNVRAFEWGRRAAHDLQAVEALIEPADDTQAKGWHKLSDSLEEAIDRRVAFLRAYQDTTYAERYRTLVEQARAAERKIDPESDAFAWAVAHSAFKLMAIKDEYEVARLYTDGQFDAQLKRQFAKAPKVTVHLAPPILAKTDPTTGEPKKTEFGPWVFPVFRVLKRFKRLRGSALDPFAYLAERKQERRWRDDFEQLVGELCRDLTPARLPTAVELAALPQQIRGFGPVKQRNAETAKAREAELLAQFRTPGEPTRQAAE</sequence>
<gene>
    <name evidence="5" type="ORF">CKO21_16145</name>
</gene>
<reference evidence="5" key="2">
    <citation type="journal article" date="2020" name="Microorganisms">
        <title>Osmotic Adaptation and Compatible Solute Biosynthesis of Phototrophic Bacteria as Revealed from Genome Analyses.</title>
        <authorList>
            <person name="Imhoff J.F."/>
            <person name="Rahn T."/>
            <person name="Kunzel S."/>
            <person name="Keller A."/>
            <person name="Neulinger S.C."/>
        </authorList>
    </citation>
    <scope>NUCLEOTIDE SEQUENCE</scope>
    <source>
        <strain evidence="5">DSM 9154</strain>
    </source>
</reference>
<feature type="domain" description="DUF6537" evidence="4">
    <location>
        <begin position="966"/>
        <end position="1166"/>
    </location>
</feature>
<dbReference type="GO" id="GO:0045333">
    <property type="term" value="P:cellular respiration"/>
    <property type="evidence" value="ECO:0007669"/>
    <property type="project" value="UniProtKB-ARBA"/>
</dbReference>
<keyword evidence="1 5" id="KW-0560">Oxidoreductase</keyword>
<dbReference type="InterPro" id="IPR019752">
    <property type="entry name" value="Pyrv/ketoisovalerate_OxRed_cat"/>
</dbReference>
<accession>A0A934QL61</accession>
<dbReference type="InterPro" id="IPR029061">
    <property type="entry name" value="THDP-binding"/>
</dbReference>
<comment type="caution">
    <text evidence="5">The sequence shown here is derived from an EMBL/GenBank/DDBJ whole genome shotgun (WGS) entry which is preliminary data.</text>
</comment>
<dbReference type="NCBIfam" id="NF009589">
    <property type="entry name" value="PRK13030.1"/>
    <property type="match status" value="1"/>
</dbReference>
<dbReference type="Proteomes" id="UP000778970">
    <property type="component" value="Unassembled WGS sequence"/>
</dbReference>
<dbReference type="PANTHER" id="PTHR48084:SF3">
    <property type="entry name" value="SUBUNIT OF PYRUVATE:FLAVODOXIN OXIDOREDUCTASE"/>
    <property type="match status" value="1"/>
</dbReference>
<dbReference type="EC" id="1.2.7.8" evidence="5"/>